<name>A0A1C6VA32_9ACTN</name>
<evidence type="ECO:0000313" key="1">
    <source>
        <dbReference type="EMBL" id="SCL63027.1"/>
    </source>
</evidence>
<proteinExistence type="predicted"/>
<gene>
    <name evidence="1" type="ORF">GA0070604_4879</name>
</gene>
<evidence type="ECO:0000313" key="2">
    <source>
        <dbReference type="Proteomes" id="UP000199696"/>
    </source>
</evidence>
<reference evidence="2" key="1">
    <citation type="submission" date="2016-06" db="EMBL/GenBank/DDBJ databases">
        <authorList>
            <person name="Varghese N."/>
            <person name="Submissions Spin"/>
        </authorList>
    </citation>
    <scope>NUCLEOTIDE SEQUENCE [LARGE SCALE GENOMIC DNA]</scope>
    <source>
        <strain evidence="2">DSM 44814</strain>
    </source>
</reference>
<dbReference type="EMBL" id="FMHY01000002">
    <property type="protein sequence ID" value="SCL63027.1"/>
    <property type="molecule type" value="Genomic_DNA"/>
</dbReference>
<dbReference type="RefSeq" id="WP_091123063.1">
    <property type="nucleotide sequence ID" value="NZ_FMHY01000002.1"/>
</dbReference>
<protein>
    <submittedName>
        <fullName evidence="1">Uncharacterized protein</fullName>
    </submittedName>
</protein>
<dbReference type="Proteomes" id="UP000199696">
    <property type="component" value="Unassembled WGS sequence"/>
</dbReference>
<keyword evidence="2" id="KW-1185">Reference proteome</keyword>
<organism evidence="1 2">
    <name type="scientific">Micromonospora eburnea</name>
    <dbReference type="NCBI Taxonomy" id="227316"/>
    <lineage>
        <taxon>Bacteria</taxon>
        <taxon>Bacillati</taxon>
        <taxon>Actinomycetota</taxon>
        <taxon>Actinomycetes</taxon>
        <taxon>Micromonosporales</taxon>
        <taxon>Micromonosporaceae</taxon>
        <taxon>Micromonospora</taxon>
    </lineage>
</organism>
<sequence length="136" mass="14744">MQLDGFVLDHIPAGTGESTEDFSYEWDDVAFTSRVWEREVDGGHQVDLQVLVLRGPRLATATALRDFLAEYHERDPGTWALSDFQPGGATAFIGENEAFWLVEPGVAVQVRSPTGRFGADELRATALGVRPAGPGG</sequence>
<dbReference type="AlphaFoldDB" id="A0A1C6VA32"/>
<dbReference type="STRING" id="227316.GA0070604_4879"/>
<dbReference type="OrthoDB" id="5146724at2"/>
<accession>A0A1C6VA32</accession>